<feature type="domain" description="Endonuclease/exonuclease/phosphatase" evidence="2">
    <location>
        <begin position="120"/>
        <end position="327"/>
    </location>
</feature>
<dbReference type="EMBL" id="JACHJT010000001">
    <property type="protein sequence ID" value="MBB4932477.1"/>
    <property type="molecule type" value="Genomic_DNA"/>
</dbReference>
<dbReference type="InterPro" id="IPR005135">
    <property type="entry name" value="Endo/exonuclease/phosphatase"/>
</dbReference>
<feature type="transmembrane region" description="Helical" evidence="1">
    <location>
        <begin position="53"/>
        <end position="76"/>
    </location>
</feature>
<dbReference type="Pfam" id="PF03372">
    <property type="entry name" value="Exo_endo_phos"/>
    <property type="match status" value="1"/>
</dbReference>
<accession>A0A7W7RI74</accession>
<keyword evidence="1" id="KW-0812">Transmembrane</keyword>
<dbReference type="GO" id="GO:0004519">
    <property type="term" value="F:endonuclease activity"/>
    <property type="evidence" value="ECO:0007669"/>
    <property type="project" value="UniProtKB-KW"/>
</dbReference>
<feature type="transmembrane region" description="Helical" evidence="1">
    <location>
        <begin position="83"/>
        <end position="102"/>
    </location>
</feature>
<evidence type="ECO:0000313" key="4">
    <source>
        <dbReference type="Proteomes" id="UP000523007"/>
    </source>
</evidence>
<evidence type="ECO:0000313" key="3">
    <source>
        <dbReference type="EMBL" id="MBB4932477.1"/>
    </source>
</evidence>
<keyword evidence="3" id="KW-0378">Hydrolase</keyword>
<keyword evidence="1" id="KW-0472">Membrane</keyword>
<gene>
    <name evidence="3" type="ORF">F4561_003297</name>
</gene>
<dbReference type="AlphaFoldDB" id="A0A7W7RI74"/>
<evidence type="ECO:0000259" key="2">
    <source>
        <dbReference type="Pfam" id="PF03372"/>
    </source>
</evidence>
<protein>
    <submittedName>
        <fullName evidence="3">Endonuclease/exonuclease/phosphatase family metal-dependent hydrolase</fullName>
    </submittedName>
</protein>
<dbReference type="Gene3D" id="3.60.10.10">
    <property type="entry name" value="Endonuclease/exonuclease/phosphatase"/>
    <property type="match status" value="1"/>
</dbReference>
<feature type="transmembrane region" description="Helical" evidence="1">
    <location>
        <begin position="25"/>
        <end position="47"/>
    </location>
</feature>
<dbReference type="SUPFAM" id="SSF56219">
    <property type="entry name" value="DNase I-like"/>
    <property type="match status" value="1"/>
</dbReference>
<keyword evidence="3" id="KW-0540">Nuclease</keyword>
<name>A0A7W7RI74_9ACTN</name>
<keyword evidence="3" id="KW-0255">Endonuclease</keyword>
<proteinExistence type="predicted"/>
<dbReference type="Proteomes" id="UP000523007">
    <property type="component" value="Unassembled WGS sequence"/>
</dbReference>
<dbReference type="InterPro" id="IPR036691">
    <property type="entry name" value="Endo/exonu/phosph_ase_sf"/>
</dbReference>
<dbReference type="GO" id="GO:0004527">
    <property type="term" value="F:exonuclease activity"/>
    <property type="evidence" value="ECO:0007669"/>
    <property type="project" value="UniProtKB-KW"/>
</dbReference>
<dbReference type="RefSeq" id="WP_184579934.1">
    <property type="nucleotide sequence ID" value="NZ_JACHJT010000001.1"/>
</dbReference>
<sequence length="339" mass="35865">MIRKIRSGAVPHSTGRVRAPSRRTAVAAAILLTLPWTVWLLVRLLGLESGFPWVPALAFTPYIALTAFLPLAIAAYLRRWRSLAVTAVVVVVFAALLVPRALTAPNAEEGHSGSRLVVLTANLLEGQGDLGVLADLVEREKVDVLALQEVTPEVAEAMADIGLTDALPHDIVDARPGVSGSAIYARHPVTDITPSEVPDTHTFARPSAEVTVPDAPPFEITNAHLVPPTASGSIAQWQQEMAALPEADRDGPLRIIAGDLNATLDHAALRELIGTGYLDAAAETGSGLELTWSSTSVFPGLTIDHVLADDRMAVETTSVHPVPGSDHRALLAKLTLPAT</sequence>
<keyword evidence="3" id="KW-0269">Exonuclease</keyword>
<organism evidence="3 4">
    <name type="scientific">Lipingzhangella halophila</name>
    <dbReference type="NCBI Taxonomy" id="1783352"/>
    <lineage>
        <taxon>Bacteria</taxon>
        <taxon>Bacillati</taxon>
        <taxon>Actinomycetota</taxon>
        <taxon>Actinomycetes</taxon>
        <taxon>Streptosporangiales</taxon>
        <taxon>Nocardiopsidaceae</taxon>
        <taxon>Lipingzhangella</taxon>
    </lineage>
</organism>
<keyword evidence="1" id="KW-1133">Transmembrane helix</keyword>
<reference evidence="3 4" key="1">
    <citation type="submission" date="2020-08" db="EMBL/GenBank/DDBJ databases">
        <title>Sequencing the genomes of 1000 actinobacteria strains.</title>
        <authorList>
            <person name="Klenk H.-P."/>
        </authorList>
    </citation>
    <scope>NUCLEOTIDE SEQUENCE [LARGE SCALE GENOMIC DNA]</scope>
    <source>
        <strain evidence="3 4">DSM 102030</strain>
    </source>
</reference>
<evidence type="ECO:0000256" key="1">
    <source>
        <dbReference type="SAM" id="Phobius"/>
    </source>
</evidence>
<comment type="caution">
    <text evidence="3">The sequence shown here is derived from an EMBL/GenBank/DDBJ whole genome shotgun (WGS) entry which is preliminary data.</text>
</comment>
<keyword evidence="4" id="KW-1185">Reference proteome</keyword>